<dbReference type="EMBL" id="JADJMH010000014">
    <property type="protein sequence ID" value="MBK7675976.1"/>
    <property type="molecule type" value="Genomic_DNA"/>
</dbReference>
<dbReference type="AlphaFoldDB" id="A0A935Q1S2"/>
<keyword evidence="3" id="KW-0808">Transferase</keyword>
<reference evidence="11 12" key="1">
    <citation type="submission" date="2020-10" db="EMBL/GenBank/DDBJ databases">
        <title>Connecting structure to function with the recovery of over 1000 high-quality activated sludge metagenome-assembled genomes encoding full-length rRNA genes using long-read sequencing.</title>
        <authorList>
            <person name="Singleton C.M."/>
            <person name="Petriglieri F."/>
            <person name="Kristensen J.M."/>
            <person name="Kirkegaard R.H."/>
            <person name="Michaelsen T.Y."/>
            <person name="Andersen M.H."/>
            <person name="Karst S.M."/>
            <person name="Dueholm M.S."/>
            <person name="Nielsen P.H."/>
            <person name="Albertsen M."/>
        </authorList>
    </citation>
    <scope>NUCLEOTIDE SEQUENCE [LARGE SCALE GENOMIC DNA]</scope>
    <source>
        <strain evidence="11">EsbW_18-Q3-R4-48_BATAC.285</strain>
    </source>
</reference>
<dbReference type="EC" id="2.3.2.30" evidence="7"/>
<evidence type="ECO:0000256" key="1">
    <source>
        <dbReference type="ARBA" id="ARBA00005189"/>
    </source>
</evidence>
<dbReference type="GO" id="GO:0006629">
    <property type="term" value="P:lipid metabolic process"/>
    <property type="evidence" value="ECO:0007669"/>
    <property type="project" value="UniProtKB-KW"/>
</dbReference>
<evidence type="ECO:0000256" key="6">
    <source>
        <dbReference type="ARBA" id="ARBA00038095"/>
    </source>
</evidence>
<sequence length="254" mass="28628">MQEQVLQRRSQVSDKAGYCLVFARSEEEIRETQRLRYQVFTEELGARLRCRIPGHDSDLYDHYCEHLVVRGGPSQSIVGSYRILSPVAARQVGAYYSEGEFDLSCLENLRPQMAEVGRWCIHPDHRSGAVITLLWAGLAEYMVSRGYEHLIGCAPIGMADGGHNAANLFQQLSPAQIAPSDFRVHPFDRLPYERLANGLPALMSPLIKGYLRAGAWVCGELAWDPNFNTADMLLLLPLSRFNMRHPRHFVKGAT</sequence>
<evidence type="ECO:0000313" key="12">
    <source>
        <dbReference type="Proteomes" id="UP000697998"/>
    </source>
</evidence>
<evidence type="ECO:0000313" key="11">
    <source>
        <dbReference type="EMBL" id="MBK7675976.1"/>
    </source>
</evidence>
<comment type="pathway">
    <text evidence="1">Lipid metabolism.</text>
</comment>
<dbReference type="PANTHER" id="PTHR37323:SF1">
    <property type="entry name" value="L-ORNITHINE N(ALPHA)-ACYLTRANSFERASE"/>
    <property type="match status" value="1"/>
</dbReference>
<evidence type="ECO:0000256" key="2">
    <source>
        <dbReference type="ARBA" id="ARBA00022516"/>
    </source>
</evidence>
<keyword evidence="2" id="KW-0444">Lipid biosynthesis</keyword>
<keyword evidence="4" id="KW-0443">Lipid metabolism</keyword>
<dbReference type="InterPro" id="IPR016181">
    <property type="entry name" value="Acyl_CoA_acyltransferase"/>
</dbReference>
<protein>
    <recommendedName>
        <fullName evidence="8">L-ornithine N(alpha)-acyltransferase</fullName>
        <ecNumber evidence="7">2.3.2.30</ecNumber>
    </recommendedName>
</protein>
<comment type="catalytic activity">
    <reaction evidence="10">
        <text>a (3R)-hydroxyacyl-[ACP] + L-ornithine = a lyso-ornithine lipid + holo-[ACP] + H(+)</text>
        <dbReference type="Rhea" id="RHEA:20633"/>
        <dbReference type="Rhea" id="RHEA-COMP:9685"/>
        <dbReference type="Rhea" id="RHEA-COMP:9945"/>
        <dbReference type="ChEBI" id="CHEBI:15378"/>
        <dbReference type="ChEBI" id="CHEBI:46911"/>
        <dbReference type="ChEBI" id="CHEBI:64479"/>
        <dbReference type="ChEBI" id="CHEBI:78827"/>
        <dbReference type="ChEBI" id="CHEBI:138482"/>
        <dbReference type="EC" id="2.3.2.30"/>
    </reaction>
    <physiologicalReaction direction="left-to-right" evidence="10">
        <dbReference type="Rhea" id="RHEA:20634"/>
    </physiologicalReaction>
</comment>
<organism evidence="11 12">
    <name type="scientific">Candidatus Accumulibacter proximus</name>
    <dbReference type="NCBI Taxonomy" id="2954385"/>
    <lineage>
        <taxon>Bacteria</taxon>
        <taxon>Pseudomonadati</taxon>
        <taxon>Pseudomonadota</taxon>
        <taxon>Betaproteobacteria</taxon>
        <taxon>Candidatus Accumulibacter</taxon>
    </lineage>
</organism>
<proteinExistence type="inferred from homology"/>
<evidence type="ECO:0000256" key="8">
    <source>
        <dbReference type="ARBA" id="ARBA00039866"/>
    </source>
</evidence>
<comment type="function">
    <text evidence="9">Catalyzes the first step in the biosynthesis of ornithine lipids, which are phosphorus-free membrane lipids. Catalyzes the 3-hydroxyacyl-acyl carrier protein-dependent acylation of ornithine to form lyso-ornithine lipid (LOL).</text>
</comment>
<evidence type="ECO:0000256" key="5">
    <source>
        <dbReference type="ARBA" id="ARBA00023315"/>
    </source>
</evidence>
<accession>A0A935Q1S2</accession>
<evidence type="ECO:0000256" key="9">
    <source>
        <dbReference type="ARBA" id="ARBA00045724"/>
    </source>
</evidence>
<dbReference type="Gene3D" id="3.40.630.30">
    <property type="match status" value="1"/>
</dbReference>
<evidence type="ECO:0000256" key="4">
    <source>
        <dbReference type="ARBA" id="ARBA00023098"/>
    </source>
</evidence>
<dbReference type="GO" id="GO:0043810">
    <property type="term" value="F:ornithine-acyl [acyl carrier protein] N-acyltransferase activity"/>
    <property type="evidence" value="ECO:0007669"/>
    <property type="project" value="UniProtKB-EC"/>
</dbReference>
<gene>
    <name evidence="11" type="ORF">IPJ27_15155</name>
</gene>
<dbReference type="PANTHER" id="PTHR37323">
    <property type="entry name" value="GCN5-RELATED N-ACETYLTRANSFERASE"/>
    <property type="match status" value="1"/>
</dbReference>
<evidence type="ECO:0000256" key="3">
    <source>
        <dbReference type="ARBA" id="ARBA00022679"/>
    </source>
</evidence>
<evidence type="ECO:0000256" key="10">
    <source>
        <dbReference type="ARBA" id="ARBA00047785"/>
    </source>
</evidence>
<evidence type="ECO:0000256" key="7">
    <source>
        <dbReference type="ARBA" id="ARBA00039058"/>
    </source>
</evidence>
<dbReference type="Pfam" id="PF13444">
    <property type="entry name" value="Acetyltransf_5"/>
    <property type="match status" value="1"/>
</dbReference>
<keyword evidence="5" id="KW-0012">Acyltransferase</keyword>
<name>A0A935Q1S2_9PROT</name>
<dbReference type="InterPro" id="IPR052351">
    <property type="entry name" value="Ornithine_N-alpha-AT"/>
</dbReference>
<comment type="caution">
    <text evidence="11">The sequence shown here is derived from an EMBL/GenBank/DDBJ whole genome shotgun (WGS) entry which is preliminary data.</text>
</comment>
<dbReference type="SUPFAM" id="SSF55729">
    <property type="entry name" value="Acyl-CoA N-acyltransferases (Nat)"/>
    <property type="match status" value="1"/>
</dbReference>
<dbReference type="Proteomes" id="UP000697998">
    <property type="component" value="Unassembled WGS sequence"/>
</dbReference>
<comment type="similarity">
    <text evidence="6">Belongs to the acetyltransferase family. OlsB subfamily.</text>
</comment>